<dbReference type="GO" id="GO:0005509">
    <property type="term" value="F:calcium ion binding"/>
    <property type="evidence" value="ECO:0007669"/>
    <property type="project" value="InterPro"/>
</dbReference>
<dbReference type="PANTHER" id="PTHR10891">
    <property type="entry name" value="EF-HAND CALCIUM-BINDING DOMAIN CONTAINING PROTEIN"/>
    <property type="match status" value="1"/>
</dbReference>
<dbReference type="CDD" id="cd00051">
    <property type="entry name" value="EFh"/>
    <property type="match status" value="1"/>
</dbReference>
<keyword evidence="3" id="KW-0106">Calcium</keyword>
<dbReference type="SUPFAM" id="SSF47473">
    <property type="entry name" value="EF-hand"/>
    <property type="match status" value="1"/>
</dbReference>
<keyword evidence="6" id="KW-1185">Reference proteome</keyword>
<dbReference type="InterPro" id="IPR011992">
    <property type="entry name" value="EF-hand-dom_pair"/>
</dbReference>
<evidence type="ECO:0000313" key="6">
    <source>
        <dbReference type="Proteomes" id="UP001157418"/>
    </source>
</evidence>
<evidence type="ECO:0000256" key="2">
    <source>
        <dbReference type="ARBA" id="ARBA00022737"/>
    </source>
</evidence>
<keyword evidence="2" id="KW-0677">Repeat</keyword>
<evidence type="ECO:0000259" key="4">
    <source>
        <dbReference type="PROSITE" id="PS50222"/>
    </source>
</evidence>
<dbReference type="Pfam" id="PF13499">
    <property type="entry name" value="EF-hand_7"/>
    <property type="match status" value="1"/>
</dbReference>
<dbReference type="SMART" id="SM00054">
    <property type="entry name" value="EFh"/>
    <property type="match status" value="3"/>
</dbReference>
<dbReference type="EMBL" id="CAKMRJ010003334">
    <property type="protein sequence ID" value="CAH1433823.1"/>
    <property type="molecule type" value="Genomic_DNA"/>
</dbReference>
<feature type="domain" description="EF-hand" evidence="4">
    <location>
        <begin position="83"/>
        <end position="118"/>
    </location>
</feature>
<keyword evidence="1" id="KW-0479">Metal-binding</keyword>
<organism evidence="5 6">
    <name type="scientific">Lactuca virosa</name>
    <dbReference type="NCBI Taxonomy" id="75947"/>
    <lineage>
        <taxon>Eukaryota</taxon>
        <taxon>Viridiplantae</taxon>
        <taxon>Streptophyta</taxon>
        <taxon>Embryophyta</taxon>
        <taxon>Tracheophyta</taxon>
        <taxon>Spermatophyta</taxon>
        <taxon>Magnoliopsida</taxon>
        <taxon>eudicotyledons</taxon>
        <taxon>Gunneridae</taxon>
        <taxon>Pentapetalae</taxon>
        <taxon>asterids</taxon>
        <taxon>campanulids</taxon>
        <taxon>Asterales</taxon>
        <taxon>Asteraceae</taxon>
        <taxon>Cichorioideae</taxon>
        <taxon>Cichorieae</taxon>
        <taxon>Lactucinae</taxon>
        <taxon>Lactuca</taxon>
    </lineage>
</organism>
<protein>
    <recommendedName>
        <fullName evidence="4">EF-hand domain-containing protein</fullName>
    </recommendedName>
</protein>
<evidence type="ECO:0000256" key="3">
    <source>
        <dbReference type="ARBA" id="ARBA00022837"/>
    </source>
</evidence>
<evidence type="ECO:0000313" key="5">
    <source>
        <dbReference type="EMBL" id="CAH1433823.1"/>
    </source>
</evidence>
<dbReference type="InterPro" id="IPR039647">
    <property type="entry name" value="EF_hand_pair_protein_CML-like"/>
</dbReference>
<dbReference type="Gene3D" id="1.10.238.10">
    <property type="entry name" value="EF-hand"/>
    <property type="match status" value="2"/>
</dbReference>
<comment type="caution">
    <text evidence="5">The sequence shown here is derived from an EMBL/GenBank/DDBJ whole genome shotgun (WGS) entry which is preliminary data.</text>
</comment>
<dbReference type="InterPro" id="IPR018247">
    <property type="entry name" value="EF_Hand_1_Ca_BS"/>
</dbReference>
<feature type="domain" description="EF-hand" evidence="4">
    <location>
        <begin position="155"/>
        <end position="190"/>
    </location>
</feature>
<name>A0AAU9N0E9_9ASTR</name>
<dbReference type="Proteomes" id="UP001157418">
    <property type="component" value="Unassembled WGS sequence"/>
</dbReference>
<dbReference type="AlphaFoldDB" id="A0AAU9N0E9"/>
<feature type="domain" description="EF-hand" evidence="4">
    <location>
        <begin position="191"/>
        <end position="221"/>
    </location>
</feature>
<dbReference type="PROSITE" id="PS50222">
    <property type="entry name" value="EF_HAND_2"/>
    <property type="match status" value="3"/>
</dbReference>
<proteinExistence type="predicted"/>
<evidence type="ECO:0000256" key="1">
    <source>
        <dbReference type="ARBA" id="ARBA00022723"/>
    </source>
</evidence>
<sequence length="221" mass="25509">MKSVENPLEILPKIRFRIVSASNSNFYIHSKFLATNAYNGYLYNSYQIHPRTSIPQIISYSFISLNRSNSEHKPTHKNSSIMTNSSDYKRVFNHFDRDGNGMISPSELQHCVGLIWNEEILLEEVEVVVESSNGNNGYLGFEDFVDLMESTKEDEKLEDLRKAFRMYEMDGTDCITPKSLNRMLNRLGESRSVDECVGMINRFDLNGDGVLNFDEFKQMML</sequence>
<dbReference type="Pfam" id="PF13405">
    <property type="entry name" value="EF-hand_6"/>
    <property type="match status" value="1"/>
</dbReference>
<accession>A0AAU9N0E9</accession>
<dbReference type="InterPro" id="IPR002048">
    <property type="entry name" value="EF_hand_dom"/>
</dbReference>
<reference evidence="5 6" key="1">
    <citation type="submission" date="2022-01" db="EMBL/GenBank/DDBJ databases">
        <authorList>
            <person name="Xiong W."/>
            <person name="Schranz E."/>
        </authorList>
    </citation>
    <scope>NUCLEOTIDE SEQUENCE [LARGE SCALE GENOMIC DNA]</scope>
</reference>
<gene>
    <name evidence="5" type="ORF">LVIROSA_LOCUS20387</name>
</gene>
<dbReference type="FunFam" id="1.10.238.10:FF:000001">
    <property type="entry name" value="Calmodulin 1"/>
    <property type="match status" value="1"/>
</dbReference>
<dbReference type="PROSITE" id="PS00018">
    <property type="entry name" value="EF_HAND_1"/>
    <property type="match status" value="2"/>
</dbReference>